<gene>
    <name evidence="4" type="ORF">GT747_11485</name>
    <name evidence="5" type="ORF">SAMN05444424_2084</name>
</gene>
<dbReference type="Gene3D" id="3.20.20.80">
    <property type="entry name" value="Glycosidases"/>
    <property type="match status" value="1"/>
</dbReference>
<dbReference type="RefSeq" id="WP_021658658.1">
    <property type="nucleotide sequence ID" value="NZ_FQVY01000003.1"/>
</dbReference>
<comment type="caution">
    <text evidence="5">The sequence shown here is derived from an EMBL/GenBank/DDBJ whole genome shotgun (WGS) entry which is preliminary data.</text>
</comment>
<dbReference type="AlphaFoldDB" id="A0AAQ1MEB5"/>
<reference evidence="5" key="1">
    <citation type="submission" date="2016-11" db="EMBL/GenBank/DDBJ databases">
        <authorList>
            <person name="Varghese N."/>
            <person name="Submissions S."/>
        </authorList>
    </citation>
    <scope>NUCLEOTIDE SEQUENCE</scope>
    <source>
        <strain evidence="5">DSM 4029</strain>
    </source>
</reference>
<organism evidence="5 6">
    <name type="scientific">Bittarella massiliensis</name>
    <name type="common">ex Durand et al. 2017</name>
    <dbReference type="NCBI Taxonomy" id="1720313"/>
    <lineage>
        <taxon>Bacteria</taxon>
        <taxon>Bacillati</taxon>
        <taxon>Bacillota</taxon>
        <taxon>Clostridia</taxon>
        <taxon>Eubacteriales</taxon>
        <taxon>Oscillospiraceae</taxon>
        <taxon>Bittarella (ex Durand et al. 2017)</taxon>
    </lineage>
</organism>
<dbReference type="InterPro" id="IPR025275">
    <property type="entry name" value="DUF4015"/>
</dbReference>
<evidence type="ECO:0000313" key="6">
    <source>
        <dbReference type="Proteomes" id="UP000184089"/>
    </source>
</evidence>
<protein>
    <submittedName>
        <fullName evidence="5">Glycosyl hydrolase domain-containing protein</fullName>
    </submittedName>
</protein>
<feature type="region of interest" description="Disordered" evidence="1">
    <location>
        <begin position="58"/>
        <end position="83"/>
    </location>
</feature>
<reference evidence="4 7" key="3">
    <citation type="journal article" date="2019" name="Nat. Med.">
        <title>A library of human gut bacterial isolates paired with longitudinal multiomics data enables mechanistic microbiome research.</title>
        <authorList>
            <person name="Poyet M."/>
            <person name="Groussin M."/>
            <person name="Gibbons S.M."/>
            <person name="Avila-Pacheco J."/>
            <person name="Jiang X."/>
            <person name="Kearney S.M."/>
            <person name="Perrotta A.R."/>
            <person name="Berdy B."/>
            <person name="Zhao S."/>
            <person name="Lieberman T.D."/>
            <person name="Swanson P.K."/>
            <person name="Smith M."/>
            <person name="Roesemann S."/>
            <person name="Alexander J.E."/>
            <person name="Rich S.A."/>
            <person name="Livny J."/>
            <person name="Vlamakis H."/>
            <person name="Clish C."/>
            <person name="Bullock K."/>
            <person name="Deik A."/>
            <person name="Scott J."/>
            <person name="Pierce K.A."/>
            <person name="Xavier R.J."/>
            <person name="Alm E.J."/>
        </authorList>
    </citation>
    <scope>NUCLEOTIDE SEQUENCE [LARGE SCALE GENOMIC DNA]</scope>
    <source>
        <strain evidence="4 7">BIOML-A2</strain>
    </source>
</reference>
<keyword evidence="2" id="KW-0812">Transmembrane</keyword>
<evidence type="ECO:0000313" key="7">
    <source>
        <dbReference type="Proteomes" id="UP000474718"/>
    </source>
</evidence>
<keyword evidence="2" id="KW-0472">Membrane</keyword>
<evidence type="ECO:0000313" key="5">
    <source>
        <dbReference type="EMBL" id="SHG31612.1"/>
    </source>
</evidence>
<dbReference type="EMBL" id="WWVX01000008">
    <property type="protein sequence ID" value="MZL70375.1"/>
    <property type="molecule type" value="Genomic_DNA"/>
</dbReference>
<name>A0AAQ1MEB5_9FIRM</name>
<feature type="domain" description="DUF4015" evidence="3">
    <location>
        <begin position="90"/>
        <end position="248"/>
    </location>
</feature>
<dbReference type="Pfam" id="PF13200">
    <property type="entry name" value="DUF4015"/>
    <property type="match status" value="1"/>
</dbReference>
<keyword evidence="7" id="KW-1185">Reference proteome</keyword>
<evidence type="ECO:0000313" key="4">
    <source>
        <dbReference type="EMBL" id="MZL70375.1"/>
    </source>
</evidence>
<proteinExistence type="predicted"/>
<dbReference type="Proteomes" id="UP000184089">
    <property type="component" value="Unassembled WGS sequence"/>
</dbReference>
<dbReference type="GO" id="GO:0016787">
    <property type="term" value="F:hydrolase activity"/>
    <property type="evidence" value="ECO:0007669"/>
    <property type="project" value="UniProtKB-KW"/>
</dbReference>
<feature type="transmembrane region" description="Helical" evidence="2">
    <location>
        <begin position="21"/>
        <end position="43"/>
    </location>
</feature>
<accession>A0AAQ1MEB5</accession>
<evidence type="ECO:0000256" key="1">
    <source>
        <dbReference type="SAM" id="MobiDB-lite"/>
    </source>
</evidence>
<dbReference type="EMBL" id="FQVY01000003">
    <property type="protein sequence ID" value="SHG31612.1"/>
    <property type="molecule type" value="Genomic_DNA"/>
</dbReference>
<evidence type="ECO:0000259" key="3">
    <source>
        <dbReference type="Pfam" id="PF13200"/>
    </source>
</evidence>
<keyword evidence="2" id="KW-1133">Transmembrane helix</keyword>
<evidence type="ECO:0000256" key="2">
    <source>
        <dbReference type="SAM" id="Phobius"/>
    </source>
</evidence>
<reference evidence="6" key="2">
    <citation type="submission" date="2016-11" db="EMBL/GenBank/DDBJ databases">
        <authorList>
            <person name="Jaros S."/>
            <person name="Januszkiewicz K."/>
            <person name="Wedrychowicz H."/>
        </authorList>
    </citation>
    <scope>NUCLEOTIDE SEQUENCE [LARGE SCALE GENOMIC DNA]</scope>
    <source>
        <strain evidence="6">DSM 4029</strain>
    </source>
</reference>
<keyword evidence="5" id="KW-0378">Hydrolase</keyword>
<dbReference type="Proteomes" id="UP000474718">
    <property type="component" value="Unassembled WGS sequence"/>
</dbReference>
<sequence>MAKRYKIKRYDKIYRSSNRNLIRNIAIWGAVLVVLAFVGFAAYRPLVNFLNGVYTGEKPPTSQPAQDPGQTGEEETPPQEEKAPVYARVSLSDLADEAKIAETAQRLEAAGVTRAVLPLKDSEGMVHYNTGVATAQAAGAVAADGIDLDRVVSAFSEKGIEVAAQLSAFKDPLVSRYDKTAAVLYKNQAGVLWLDNTAQAGGKPWLNPNAQSAQTYLKALCAELGQKGVKEIILADATYPVATFLKDAGYGLSGGTTAQQALQASLDGIAQSAKGSGAELSLYYPASPWMLAEQVNGVDYRALKADRLYVDVGETGVPNGTKVGELTVAAGTSRQEVADAVRAALEGKTATPPLYCTPDGVSVSGQEETVPPLS</sequence>